<dbReference type="SUPFAM" id="SSF53756">
    <property type="entry name" value="UDP-Glycosyltransferase/glycogen phosphorylase"/>
    <property type="match status" value="1"/>
</dbReference>
<dbReference type="GO" id="GO:0047355">
    <property type="term" value="F:CDP-glycerol glycerophosphotransferase activity"/>
    <property type="evidence" value="ECO:0007669"/>
    <property type="project" value="InterPro"/>
</dbReference>
<name>A0A0M1N2V5_9BACL</name>
<sequence>MRKRLPLIQKVNKAALLGLCLVASFFYRFNSKYRNIWLVCERGYEAGDNGYSFFKYLCQNHPEIHAFYLMDYSNQQDFNKVNSIGEVIQYGSFKHKILFILAKYLVTAHRGTIEPWNYQQYKRFCGFLSKNQKYIFLQHGITKDDVSNVLGRKQTSFDLFITGAKPEFDYISSTFGYHNGEVVYTGFARFDDLHSFKIKKQILFMPTWRKKLAWSNISDRAEMFKNTDYFRYYQSLLSNEELIRVLNQSGYQLVFYPHHEMQQFVDCFSTNAEHILIGNKERFDVQTLLKESSVLITDYSSVFFDFGYMGKPVVYYQFDSVDFFQTHYKRGYFSYQSDGFGPVFSEEQEIIDYIKFLVNSNFQIEDKYRQRIERFFTLKDQNNCERIFQSIIQLK</sequence>
<accession>A0A0M1N2V5</accession>
<keyword evidence="2" id="KW-1185">Reference proteome</keyword>
<gene>
    <name evidence="1" type="ORF">AM231_27350</name>
</gene>
<dbReference type="PANTHER" id="PTHR37316:SF3">
    <property type="entry name" value="TEICHOIC ACID GLYCEROL-PHOSPHATE TRANSFERASE"/>
    <property type="match status" value="1"/>
</dbReference>
<dbReference type="PANTHER" id="PTHR37316">
    <property type="entry name" value="TEICHOIC ACID GLYCEROL-PHOSPHATE PRIMASE"/>
    <property type="match status" value="1"/>
</dbReference>
<dbReference type="PATRIC" id="fig|1705565.3.peg.1699"/>
<dbReference type="EMBL" id="LIUT01000008">
    <property type="protein sequence ID" value="KOR76488.1"/>
    <property type="molecule type" value="Genomic_DNA"/>
</dbReference>
<proteinExistence type="predicted"/>
<dbReference type="AlphaFoldDB" id="A0A0M1N2V5"/>
<evidence type="ECO:0000313" key="2">
    <source>
        <dbReference type="Proteomes" id="UP000036932"/>
    </source>
</evidence>
<dbReference type="InterPro" id="IPR043148">
    <property type="entry name" value="TagF_C"/>
</dbReference>
<organism evidence="1 2">
    <name type="scientific">Paenibacillus solani</name>
    <dbReference type="NCBI Taxonomy" id="1705565"/>
    <lineage>
        <taxon>Bacteria</taxon>
        <taxon>Bacillati</taxon>
        <taxon>Bacillota</taxon>
        <taxon>Bacilli</taxon>
        <taxon>Bacillales</taxon>
        <taxon>Paenibacillaceae</taxon>
        <taxon>Paenibacillus</taxon>
    </lineage>
</organism>
<dbReference type="Proteomes" id="UP000036932">
    <property type="component" value="Unassembled WGS sequence"/>
</dbReference>
<evidence type="ECO:0000313" key="1">
    <source>
        <dbReference type="EMBL" id="KOR76488.1"/>
    </source>
</evidence>
<comment type="caution">
    <text evidence="1">The sequence shown here is derived from an EMBL/GenBank/DDBJ whole genome shotgun (WGS) entry which is preliminary data.</text>
</comment>
<protein>
    <recommendedName>
        <fullName evidence="3">Teichoic acid biosynthesis protein B</fullName>
    </recommendedName>
</protein>
<dbReference type="GO" id="GO:0016020">
    <property type="term" value="C:membrane"/>
    <property type="evidence" value="ECO:0007669"/>
    <property type="project" value="InterPro"/>
</dbReference>
<dbReference type="Gene3D" id="3.40.50.12580">
    <property type="match status" value="1"/>
</dbReference>
<evidence type="ECO:0008006" key="3">
    <source>
        <dbReference type="Google" id="ProtNLM"/>
    </source>
</evidence>
<dbReference type="InterPro" id="IPR051612">
    <property type="entry name" value="Teichoic_Acid_Biosynth"/>
</dbReference>
<reference evidence="2" key="1">
    <citation type="submission" date="2015-08" db="EMBL/GenBank/DDBJ databases">
        <title>Genome sequencing project for genomic taxonomy and phylogenomics of Bacillus-like bacteria.</title>
        <authorList>
            <person name="Liu B."/>
            <person name="Wang J."/>
            <person name="Zhu Y."/>
            <person name="Liu G."/>
            <person name="Chen Q."/>
            <person name="Chen Z."/>
            <person name="Lan J."/>
            <person name="Che J."/>
            <person name="Ge C."/>
            <person name="Shi H."/>
            <person name="Pan Z."/>
            <person name="Liu X."/>
        </authorList>
    </citation>
    <scope>NUCLEOTIDE SEQUENCE [LARGE SCALE GENOMIC DNA]</scope>
    <source>
        <strain evidence="2">FJAT-22460</strain>
    </source>
</reference>
<dbReference type="Pfam" id="PF04464">
    <property type="entry name" value="Glyphos_transf"/>
    <property type="match status" value="1"/>
</dbReference>
<dbReference type="InterPro" id="IPR007554">
    <property type="entry name" value="Glycerophosphate_synth"/>
</dbReference>